<accession>A0A819TTQ9</accession>
<evidence type="ECO:0000256" key="1">
    <source>
        <dbReference type="SAM" id="Phobius"/>
    </source>
</evidence>
<keyword evidence="1" id="KW-0812">Transmembrane</keyword>
<proteinExistence type="predicted"/>
<feature type="transmembrane region" description="Helical" evidence="1">
    <location>
        <begin position="12"/>
        <end position="31"/>
    </location>
</feature>
<evidence type="ECO:0000313" key="3">
    <source>
        <dbReference type="Proteomes" id="UP000663874"/>
    </source>
</evidence>
<dbReference type="AlphaFoldDB" id="A0A819TTQ9"/>
<reference evidence="2" key="1">
    <citation type="submission" date="2021-02" db="EMBL/GenBank/DDBJ databases">
        <authorList>
            <person name="Nowell W R."/>
        </authorList>
    </citation>
    <scope>NUCLEOTIDE SEQUENCE</scope>
</reference>
<keyword evidence="1" id="KW-0472">Membrane</keyword>
<dbReference type="Proteomes" id="UP000663874">
    <property type="component" value="Unassembled WGS sequence"/>
</dbReference>
<evidence type="ECO:0000313" key="2">
    <source>
        <dbReference type="EMBL" id="CAF4085093.1"/>
    </source>
</evidence>
<gene>
    <name evidence="2" type="ORF">FNK824_LOCUS30586</name>
</gene>
<dbReference type="EMBL" id="CAJOBE010009439">
    <property type="protein sequence ID" value="CAF4085093.1"/>
    <property type="molecule type" value="Genomic_DNA"/>
</dbReference>
<organism evidence="2 3">
    <name type="scientific">Rotaria sordida</name>
    <dbReference type="NCBI Taxonomy" id="392033"/>
    <lineage>
        <taxon>Eukaryota</taxon>
        <taxon>Metazoa</taxon>
        <taxon>Spiralia</taxon>
        <taxon>Gnathifera</taxon>
        <taxon>Rotifera</taxon>
        <taxon>Eurotatoria</taxon>
        <taxon>Bdelloidea</taxon>
        <taxon>Philodinida</taxon>
        <taxon>Philodinidae</taxon>
        <taxon>Rotaria</taxon>
    </lineage>
</organism>
<comment type="caution">
    <text evidence="2">The sequence shown here is derived from an EMBL/GenBank/DDBJ whole genome shotgun (WGS) entry which is preliminary data.</text>
</comment>
<keyword evidence="1" id="KW-1133">Transmembrane helix</keyword>
<protein>
    <submittedName>
        <fullName evidence="2">Uncharacterized protein</fullName>
    </submittedName>
</protein>
<sequence>MVNYYCRHLYGCRWFCLTIFFIVGFLTYAFHPDILSFLPSKYTKVNNIKSYVPVIIEPSTSPEVKQLNSEEEKQSYTYENFIQWNRSLCSIQSDHRGPNQKVISISVYGSSSNYTDNGMFAWETSIFSFLIPLANEVKLLLPSWIIRLYIDFTGSTKSQKNFLYNFSNIDICDIHNIPMFGSSLVSYLPGKMWRFLPVFDPFVDYFLSRDLDSPIMKRETETIDMWLSDKQRKNFFYIARDHKYHRLPIVGGLWGASPGRARRYLFHIFQPMLVPSIAQQYKGAGDQEFLSDNIWKNVRRHSLIFDSYSCEMFGGQPFLSQRPVGDNCFLGCIRPCCINITSHGSQYQKYVCPPACRPKDHQDWIYC</sequence>
<name>A0A819TTQ9_9BILA</name>